<evidence type="ECO:0000313" key="3">
    <source>
        <dbReference type="EMBL" id="MBM7491080.1"/>
    </source>
</evidence>
<sequence length="167" mass="17279">MTERETAIRDRAQEVNRNNLSPETHRGQPHAEGPRFTSRSIDKQLGRATRYARLAAAFGGKIPLIGLPIAVGNVIYDIKEGKSPSQAIVSGALSTTAGTATAVIVGTALGGAAGNVPGAIAGGLVGFGVGALSGLAVDAAWEKWMPTEIEKFMDDALRKGWDAVTPG</sequence>
<keyword evidence="4" id="KW-1185">Reference proteome</keyword>
<organism evidence="3 4">
    <name type="scientific">Micromonospora luteifusca</name>
    <dbReference type="NCBI Taxonomy" id="709860"/>
    <lineage>
        <taxon>Bacteria</taxon>
        <taxon>Bacillati</taxon>
        <taxon>Actinomycetota</taxon>
        <taxon>Actinomycetes</taxon>
        <taxon>Micromonosporales</taxon>
        <taxon>Micromonosporaceae</taxon>
        <taxon>Micromonospora</taxon>
    </lineage>
</organism>
<feature type="compositionally biased region" description="Basic and acidic residues" evidence="1">
    <location>
        <begin position="1"/>
        <end position="14"/>
    </location>
</feature>
<keyword evidence="2" id="KW-0472">Membrane</keyword>
<accession>A0ABS2LSH3</accession>
<dbReference type="Proteomes" id="UP000764837">
    <property type="component" value="Unassembled WGS sequence"/>
</dbReference>
<evidence type="ECO:0000256" key="1">
    <source>
        <dbReference type="SAM" id="MobiDB-lite"/>
    </source>
</evidence>
<feature type="transmembrane region" description="Helical" evidence="2">
    <location>
        <begin position="88"/>
        <end position="113"/>
    </location>
</feature>
<evidence type="ECO:0008006" key="5">
    <source>
        <dbReference type="Google" id="ProtNLM"/>
    </source>
</evidence>
<dbReference type="RefSeq" id="WP_204942209.1">
    <property type="nucleotide sequence ID" value="NZ_JAFBBP010000001.1"/>
</dbReference>
<keyword evidence="2" id="KW-1133">Transmembrane helix</keyword>
<evidence type="ECO:0000256" key="2">
    <source>
        <dbReference type="SAM" id="Phobius"/>
    </source>
</evidence>
<feature type="region of interest" description="Disordered" evidence="1">
    <location>
        <begin position="1"/>
        <end position="40"/>
    </location>
</feature>
<proteinExistence type="predicted"/>
<dbReference type="EMBL" id="JAFBBP010000001">
    <property type="protein sequence ID" value="MBM7491080.1"/>
    <property type="molecule type" value="Genomic_DNA"/>
</dbReference>
<feature type="transmembrane region" description="Helical" evidence="2">
    <location>
        <begin position="119"/>
        <end position="141"/>
    </location>
</feature>
<feature type="transmembrane region" description="Helical" evidence="2">
    <location>
        <begin position="54"/>
        <end position="76"/>
    </location>
</feature>
<gene>
    <name evidence="3" type="ORF">JOD64_002302</name>
</gene>
<protein>
    <recommendedName>
        <fullName evidence="5">Glycine zipper domain-containing protein</fullName>
    </recommendedName>
</protein>
<reference evidence="3 4" key="1">
    <citation type="submission" date="2021-01" db="EMBL/GenBank/DDBJ databases">
        <title>Sequencing the genomes of 1000 actinobacteria strains.</title>
        <authorList>
            <person name="Klenk H.-P."/>
        </authorList>
    </citation>
    <scope>NUCLEOTIDE SEQUENCE [LARGE SCALE GENOMIC DNA]</scope>
    <source>
        <strain evidence="3 4">DSM 100204</strain>
    </source>
</reference>
<keyword evidence="2" id="KW-0812">Transmembrane</keyword>
<evidence type="ECO:0000313" key="4">
    <source>
        <dbReference type="Proteomes" id="UP000764837"/>
    </source>
</evidence>
<name>A0ABS2LSH3_9ACTN</name>
<comment type="caution">
    <text evidence="3">The sequence shown here is derived from an EMBL/GenBank/DDBJ whole genome shotgun (WGS) entry which is preliminary data.</text>
</comment>